<dbReference type="OrthoDB" id="5296287at2759"/>
<feature type="transmembrane region" description="Helical" evidence="6">
    <location>
        <begin position="94"/>
        <end position="116"/>
    </location>
</feature>
<feature type="compositionally biased region" description="Basic and acidic residues" evidence="5">
    <location>
        <begin position="474"/>
        <end position="503"/>
    </location>
</feature>
<comment type="subcellular location">
    <subcellularLocation>
        <location evidence="1">Membrane</location>
        <topology evidence="1">Multi-pass membrane protein</topology>
    </subcellularLocation>
</comment>
<dbReference type="SUPFAM" id="SSF103473">
    <property type="entry name" value="MFS general substrate transporter"/>
    <property type="match status" value="1"/>
</dbReference>
<dbReference type="Proteomes" id="UP000054097">
    <property type="component" value="Unassembled WGS sequence"/>
</dbReference>
<evidence type="ECO:0000259" key="7">
    <source>
        <dbReference type="PROSITE" id="PS50850"/>
    </source>
</evidence>
<feature type="transmembrane region" description="Helical" evidence="6">
    <location>
        <begin position="435"/>
        <end position="457"/>
    </location>
</feature>
<dbReference type="FunFam" id="1.20.1250.20:FF:000190">
    <property type="entry name" value="Sugar transporter family protein"/>
    <property type="match status" value="1"/>
</dbReference>
<dbReference type="PANTHER" id="PTHR23508:SF10">
    <property type="entry name" value="CARBOXYLIC ACID TRANSPORTER PROTEIN HOMOLOG"/>
    <property type="match status" value="1"/>
</dbReference>
<feature type="transmembrane region" description="Helical" evidence="6">
    <location>
        <begin position="309"/>
        <end position="331"/>
    </location>
</feature>
<feature type="transmembrane region" description="Helical" evidence="6">
    <location>
        <begin position="53"/>
        <end position="74"/>
    </location>
</feature>
<reference evidence="9" key="2">
    <citation type="submission" date="2015-01" db="EMBL/GenBank/DDBJ databases">
        <title>Evolutionary Origins and Diversification of the Mycorrhizal Mutualists.</title>
        <authorList>
            <consortium name="DOE Joint Genome Institute"/>
            <consortium name="Mycorrhizal Genomics Consortium"/>
            <person name="Kohler A."/>
            <person name="Kuo A."/>
            <person name="Nagy L.G."/>
            <person name="Floudas D."/>
            <person name="Copeland A."/>
            <person name="Barry K.W."/>
            <person name="Cichocki N."/>
            <person name="Veneault-Fourrey C."/>
            <person name="LaButti K."/>
            <person name="Lindquist E.A."/>
            <person name="Lipzen A."/>
            <person name="Lundell T."/>
            <person name="Morin E."/>
            <person name="Murat C."/>
            <person name="Riley R."/>
            <person name="Ohm R."/>
            <person name="Sun H."/>
            <person name="Tunlid A."/>
            <person name="Henrissat B."/>
            <person name="Grigoriev I.V."/>
            <person name="Hibbett D.S."/>
            <person name="Martin F."/>
        </authorList>
    </citation>
    <scope>NUCLEOTIDE SEQUENCE [LARGE SCALE GENOMIC DNA]</scope>
    <source>
        <strain evidence="9">MAFF 305830</strain>
    </source>
</reference>
<dbReference type="PROSITE" id="PS50850">
    <property type="entry name" value="MFS"/>
    <property type="match status" value="1"/>
</dbReference>
<dbReference type="Pfam" id="PF00083">
    <property type="entry name" value="Sugar_tr"/>
    <property type="match status" value="1"/>
</dbReference>
<dbReference type="InterPro" id="IPR005828">
    <property type="entry name" value="MFS_sugar_transport-like"/>
</dbReference>
<evidence type="ECO:0000256" key="5">
    <source>
        <dbReference type="SAM" id="MobiDB-lite"/>
    </source>
</evidence>
<feature type="transmembrane region" description="Helical" evidence="6">
    <location>
        <begin position="123"/>
        <end position="141"/>
    </location>
</feature>
<dbReference type="InterPro" id="IPR005829">
    <property type="entry name" value="Sugar_transporter_CS"/>
</dbReference>
<feature type="transmembrane region" description="Helical" evidence="6">
    <location>
        <begin position="338"/>
        <end position="357"/>
    </location>
</feature>
<feature type="transmembrane region" description="Helical" evidence="6">
    <location>
        <begin position="153"/>
        <end position="171"/>
    </location>
</feature>
<dbReference type="FunFam" id="1.20.1250.20:FF:000276">
    <property type="entry name" value="Sugar transporter family protein"/>
    <property type="match status" value="1"/>
</dbReference>
<feature type="domain" description="Major facilitator superfamily (MFS) profile" evidence="7">
    <location>
        <begin position="58"/>
        <end position="462"/>
    </location>
</feature>
<evidence type="ECO:0000256" key="6">
    <source>
        <dbReference type="SAM" id="Phobius"/>
    </source>
</evidence>
<dbReference type="InterPro" id="IPR036259">
    <property type="entry name" value="MFS_trans_sf"/>
</dbReference>
<keyword evidence="3 6" id="KW-1133">Transmembrane helix</keyword>
<proteinExistence type="predicted"/>
<dbReference type="EMBL" id="KN824279">
    <property type="protein sequence ID" value="KIM32985.1"/>
    <property type="molecule type" value="Genomic_DNA"/>
</dbReference>
<dbReference type="GO" id="GO:0035879">
    <property type="term" value="P:plasma membrane lactate transport"/>
    <property type="evidence" value="ECO:0007669"/>
    <property type="project" value="TreeGrafter"/>
</dbReference>
<evidence type="ECO:0000256" key="1">
    <source>
        <dbReference type="ARBA" id="ARBA00004141"/>
    </source>
</evidence>
<dbReference type="CDD" id="cd17316">
    <property type="entry name" value="MFS_SV2_like"/>
    <property type="match status" value="1"/>
</dbReference>
<dbReference type="InterPro" id="IPR020846">
    <property type="entry name" value="MFS_dom"/>
</dbReference>
<evidence type="ECO:0000313" key="8">
    <source>
        <dbReference type="EMBL" id="KIM32985.1"/>
    </source>
</evidence>
<dbReference type="GO" id="GO:0015355">
    <property type="term" value="F:secondary active monocarboxylate transmembrane transporter activity"/>
    <property type="evidence" value="ECO:0007669"/>
    <property type="project" value="TreeGrafter"/>
</dbReference>
<dbReference type="PROSITE" id="PS00216">
    <property type="entry name" value="SUGAR_TRANSPORT_1"/>
    <property type="match status" value="1"/>
</dbReference>
<dbReference type="GO" id="GO:0005886">
    <property type="term" value="C:plasma membrane"/>
    <property type="evidence" value="ECO:0007669"/>
    <property type="project" value="TreeGrafter"/>
</dbReference>
<dbReference type="AlphaFoldDB" id="A0A0C3B841"/>
<keyword evidence="9" id="KW-1185">Reference proteome</keyword>
<dbReference type="HOGENOM" id="CLU_001265_46_1_1"/>
<evidence type="ECO:0000313" key="9">
    <source>
        <dbReference type="Proteomes" id="UP000054097"/>
    </source>
</evidence>
<organism evidence="8 9">
    <name type="scientific">Serendipita vermifera MAFF 305830</name>
    <dbReference type="NCBI Taxonomy" id="933852"/>
    <lineage>
        <taxon>Eukaryota</taxon>
        <taxon>Fungi</taxon>
        <taxon>Dikarya</taxon>
        <taxon>Basidiomycota</taxon>
        <taxon>Agaricomycotina</taxon>
        <taxon>Agaricomycetes</taxon>
        <taxon>Sebacinales</taxon>
        <taxon>Serendipitaceae</taxon>
        <taxon>Serendipita</taxon>
    </lineage>
</organism>
<evidence type="ECO:0000256" key="2">
    <source>
        <dbReference type="ARBA" id="ARBA00022692"/>
    </source>
</evidence>
<reference evidence="8 9" key="1">
    <citation type="submission" date="2014-04" db="EMBL/GenBank/DDBJ databases">
        <authorList>
            <consortium name="DOE Joint Genome Institute"/>
            <person name="Kuo A."/>
            <person name="Zuccaro A."/>
            <person name="Kohler A."/>
            <person name="Nagy L.G."/>
            <person name="Floudas D."/>
            <person name="Copeland A."/>
            <person name="Barry K.W."/>
            <person name="Cichocki N."/>
            <person name="Veneault-Fourrey C."/>
            <person name="LaButti K."/>
            <person name="Lindquist E.A."/>
            <person name="Lipzen A."/>
            <person name="Lundell T."/>
            <person name="Morin E."/>
            <person name="Murat C."/>
            <person name="Sun H."/>
            <person name="Tunlid A."/>
            <person name="Henrissat B."/>
            <person name="Grigoriev I.V."/>
            <person name="Hibbett D.S."/>
            <person name="Martin F."/>
            <person name="Nordberg H.P."/>
            <person name="Cantor M.N."/>
            <person name="Hua S.X."/>
        </authorList>
    </citation>
    <scope>NUCLEOTIDE SEQUENCE [LARGE SCALE GENOMIC DNA]</scope>
    <source>
        <strain evidence="8 9">MAFF 305830</strain>
    </source>
</reference>
<name>A0A0C3B841_SERVB</name>
<feature type="transmembrane region" description="Helical" evidence="6">
    <location>
        <begin position="269"/>
        <end position="289"/>
    </location>
</feature>
<keyword evidence="4 6" id="KW-0472">Membrane</keyword>
<dbReference type="STRING" id="933852.A0A0C3B841"/>
<evidence type="ECO:0000256" key="3">
    <source>
        <dbReference type="ARBA" id="ARBA00022989"/>
    </source>
</evidence>
<keyword evidence="2 6" id="KW-0812">Transmembrane</keyword>
<feature type="region of interest" description="Disordered" evidence="5">
    <location>
        <begin position="467"/>
        <end position="519"/>
    </location>
</feature>
<evidence type="ECO:0000256" key="4">
    <source>
        <dbReference type="ARBA" id="ARBA00023136"/>
    </source>
</evidence>
<feature type="transmembrane region" description="Helical" evidence="6">
    <location>
        <begin position="215"/>
        <end position="233"/>
    </location>
</feature>
<gene>
    <name evidence="8" type="ORF">M408DRAFT_326659</name>
</gene>
<protein>
    <recommendedName>
        <fullName evidence="7">Major facilitator superfamily (MFS) profile domain-containing protein</fullName>
    </recommendedName>
</protein>
<sequence length="519" mass="57786">MDTKQQHTHVDRDAHMDGQQMSVSEYLRTRIPTLKPPLDRPPNPIKVIKSLTFMNWMMFLCAFLGWTWDAFDFFTVSLTVSDLAKDFGKSNADITWGITLVLMLRSVGAIIFGLAADRYGRKWPWVVNNILFIIFELATGFCQNFTQFLVVRSFYGIAMGGLYGNAAATALEDVPFEARGLISGMLQQGYAFGYLLAVVFARGLVNTTSHGWRPLFWFGACPPVLLIIFRLCLPETQAFLKRQEMRREGAGSGIEKTFVQEGRIALRRYWLMLIYLVLLMAGFNFMSHGSQDLYPTMLTNQLQFSADSVTITQVVANLGAITGGTIVGYCSEFFGRRLSIIAMCILGGALLYPYGFLTDERIMAVAFFEQFAVQGAWGVIPIHLMELSPASFRTFVVGTSYQLGNLVSSASSTIEATAGERFPLPPTASGVKRYVYGKVIAIFMGCVFAYVLLLTILGPERKDRAMEDSDGIEEITHVHDPEKGEGDRKFERVDSSAGSDEKGNQQAVEKVPSTEVERV</sequence>
<dbReference type="PANTHER" id="PTHR23508">
    <property type="entry name" value="CARBOXYLIC ACID TRANSPORTER PROTEIN HOMOLOG"/>
    <property type="match status" value="1"/>
</dbReference>
<accession>A0A0C3B841</accession>
<dbReference type="Gene3D" id="1.20.1250.20">
    <property type="entry name" value="MFS general substrate transporter like domains"/>
    <property type="match status" value="2"/>
</dbReference>